<dbReference type="AlphaFoldDB" id="A0A7R9JND3"/>
<proteinExistence type="predicted"/>
<reference evidence="1" key="1">
    <citation type="submission" date="2020-11" db="EMBL/GenBank/DDBJ databases">
        <authorList>
            <person name="Tran Van P."/>
        </authorList>
    </citation>
    <scope>NUCLEOTIDE SEQUENCE</scope>
</reference>
<sequence>MLALSTKKLFPSLTKQPLKIYYLSIQSSIWTV</sequence>
<name>A0A7R9JND3_TIMCA</name>
<dbReference type="EMBL" id="OE243978">
    <property type="protein sequence ID" value="CAD7581972.1"/>
    <property type="molecule type" value="Genomic_DNA"/>
</dbReference>
<organism evidence="1">
    <name type="scientific">Timema californicum</name>
    <name type="common">California timema</name>
    <name type="synonym">Walking stick</name>
    <dbReference type="NCBI Taxonomy" id="61474"/>
    <lineage>
        <taxon>Eukaryota</taxon>
        <taxon>Metazoa</taxon>
        <taxon>Ecdysozoa</taxon>
        <taxon>Arthropoda</taxon>
        <taxon>Hexapoda</taxon>
        <taxon>Insecta</taxon>
        <taxon>Pterygota</taxon>
        <taxon>Neoptera</taxon>
        <taxon>Polyneoptera</taxon>
        <taxon>Phasmatodea</taxon>
        <taxon>Timematodea</taxon>
        <taxon>Timematoidea</taxon>
        <taxon>Timematidae</taxon>
        <taxon>Timema</taxon>
    </lineage>
</organism>
<evidence type="ECO:0000313" key="1">
    <source>
        <dbReference type="EMBL" id="CAD7581972.1"/>
    </source>
</evidence>
<accession>A0A7R9JND3</accession>
<protein>
    <submittedName>
        <fullName evidence="1">(California timema) hypothetical protein</fullName>
    </submittedName>
</protein>
<gene>
    <name evidence="1" type="ORF">TCMB3V08_LOCUS14505</name>
</gene>